<dbReference type="EMBL" id="BLXT01004434">
    <property type="protein sequence ID" value="GFO12601.1"/>
    <property type="molecule type" value="Genomic_DNA"/>
</dbReference>
<name>A0AAV4B190_9GAST</name>
<keyword evidence="3" id="KW-1185">Reference proteome</keyword>
<reference evidence="2 3" key="1">
    <citation type="journal article" date="2021" name="Elife">
        <title>Chloroplast acquisition without the gene transfer in kleptoplastic sea slugs, Plakobranchus ocellatus.</title>
        <authorList>
            <person name="Maeda T."/>
            <person name="Takahashi S."/>
            <person name="Yoshida T."/>
            <person name="Shimamura S."/>
            <person name="Takaki Y."/>
            <person name="Nagai Y."/>
            <person name="Toyoda A."/>
            <person name="Suzuki Y."/>
            <person name="Arimoto A."/>
            <person name="Ishii H."/>
            <person name="Satoh N."/>
            <person name="Nishiyama T."/>
            <person name="Hasebe M."/>
            <person name="Maruyama T."/>
            <person name="Minagawa J."/>
            <person name="Obokata J."/>
            <person name="Shigenobu S."/>
        </authorList>
    </citation>
    <scope>NUCLEOTIDE SEQUENCE [LARGE SCALE GENOMIC DNA]</scope>
</reference>
<feature type="region of interest" description="Disordered" evidence="1">
    <location>
        <begin position="69"/>
        <end position="112"/>
    </location>
</feature>
<sequence>MSWNTSAGGIMGGGSNTRRVLDTGVKYVSSLRCSSSDIEPGQSLKIEGKQTVNSYNSRRCQVIHCLLAPQPQSSGKTSQPQSSQLNRYPRRDLLQQPDSLPAQSHHLLVPHH</sequence>
<accession>A0AAV4B190</accession>
<dbReference type="AlphaFoldDB" id="A0AAV4B190"/>
<protein>
    <submittedName>
        <fullName evidence="2">Uncharacterized protein</fullName>
    </submittedName>
</protein>
<evidence type="ECO:0000256" key="1">
    <source>
        <dbReference type="SAM" id="MobiDB-lite"/>
    </source>
</evidence>
<proteinExistence type="predicted"/>
<organism evidence="2 3">
    <name type="scientific">Plakobranchus ocellatus</name>
    <dbReference type="NCBI Taxonomy" id="259542"/>
    <lineage>
        <taxon>Eukaryota</taxon>
        <taxon>Metazoa</taxon>
        <taxon>Spiralia</taxon>
        <taxon>Lophotrochozoa</taxon>
        <taxon>Mollusca</taxon>
        <taxon>Gastropoda</taxon>
        <taxon>Heterobranchia</taxon>
        <taxon>Euthyneura</taxon>
        <taxon>Panpulmonata</taxon>
        <taxon>Sacoglossa</taxon>
        <taxon>Placobranchoidea</taxon>
        <taxon>Plakobranchidae</taxon>
        <taxon>Plakobranchus</taxon>
    </lineage>
</organism>
<evidence type="ECO:0000313" key="2">
    <source>
        <dbReference type="EMBL" id="GFO12601.1"/>
    </source>
</evidence>
<dbReference type="Proteomes" id="UP000735302">
    <property type="component" value="Unassembled WGS sequence"/>
</dbReference>
<feature type="compositionally biased region" description="Polar residues" evidence="1">
    <location>
        <begin position="70"/>
        <end position="86"/>
    </location>
</feature>
<comment type="caution">
    <text evidence="2">The sequence shown here is derived from an EMBL/GenBank/DDBJ whole genome shotgun (WGS) entry which is preliminary data.</text>
</comment>
<gene>
    <name evidence="2" type="ORF">PoB_003910600</name>
</gene>
<evidence type="ECO:0000313" key="3">
    <source>
        <dbReference type="Proteomes" id="UP000735302"/>
    </source>
</evidence>